<name>A0A7W5K5J4_9GAMM</name>
<evidence type="ECO:0008006" key="4">
    <source>
        <dbReference type="Google" id="ProtNLM"/>
    </source>
</evidence>
<sequence length="107" mass="11418">MPLRLFTTAVAAGLMLAGCAGLSSTPPHEPAPPPPRVETSAACGAERVQDRVGREYSEALGESIQRESRAASLRVIRPGQAVTLDYRSDRINVRLDEDDVITEIGCG</sequence>
<evidence type="ECO:0000256" key="1">
    <source>
        <dbReference type="SAM" id="SignalP"/>
    </source>
</evidence>
<feature type="signal peptide" evidence="1">
    <location>
        <begin position="1"/>
        <end position="20"/>
    </location>
</feature>
<comment type="caution">
    <text evidence="2">The sequence shown here is derived from an EMBL/GenBank/DDBJ whole genome shotgun (WGS) entry which is preliminary data.</text>
</comment>
<reference evidence="2 3" key="1">
    <citation type="submission" date="2020-08" db="EMBL/GenBank/DDBJ databases">
        <title>Genomic Encyclopedia of Archaeal and Bacterial Type Strains, Phase II (KMG-II): from individual species to whole genera.</title>
        <authorList>
            <person name="Goeker M."/>
        </authorList>
    </citation>
    <scope>NUCLEOTIDE SEQUENCE [LARGE SCALE GENOMIC DNA]</scope>
    <source>
        <strain evidence="2 3">5AG</strain>
    </source>
</reference>
<dbReference type="InterPro" id="IPR021719">
    <property type="entry name" value="Prot_inh_I78"/>
</dbReference>
<dbReference type="RefSeq" id="WP_246386240.1">
    <property type="nucleotide sequence ID" value="NZ_JACHZF010000029.1"/>
</dbReference>
<proteinExistence type="predicted"/>
<dbReference type="PANTHER" id="PTHR39600">
    <property type="entry name" value="PEPTIDASE INHIBITOR I78 FAMILY PROTEIN"/>
    <property type="match status" value="1"/>
</dbReference>
<dbReference type="AlphaFoldDB" id="A0A7W5K5J4"/>
<dbReference type="Gene3D" id="3.30.10.10">
    <property type="entry name" value="Trypsin Inhibitor V, subunit A"/>
    <property type="match status" value="1"/>
</dbReference>
<keyword evidence="3" id="KW-1185">Reference proteome</keyword>
<dbReference type="PROSITE" id="PS51257">
    <property type="entry name" value="PROKAR_LIPOPROTEIN"/>
    <property type="match status" value="1"/>
</dbReference>
<evidence type="ECO:0000313" key="2">
    <source>
        <dbReference type="EMBL" id="MBB3332339.1"/>
    </source>
</evidence>
<dbReference type="Proteomes" id="UP000553442">
    <property type="component" value="Unassembled WGS sequence"/>
</dbReference>
<dbReference type="EMBL" id="JACHZF010000029">
    <property type="protein sequence ID" value="MBB3332339.1"/>
    <property type="molecule type" value="Genomic_DNA"/>
</dbReference>
<protein>
    <recommendedName>
        <fullName evidence="4">Peptidase inhibitor I78 family protein</fullName>
    </recommendedName>
</protein>
<keyword evidence="1" id="KW-0732">Signal</keyword>
<organism evidence="2 3">
    <name type="scientific">Halomonas campaniensis</name>
    <dbReference type="NCBI Taxonomy" id="213554"/>
    <lineage>
        <taxon>Bacteria</taxon>
        <taxon>Pseudomonadati</taxon>
        <taxon>Pseudomonadota</taxon>
        <taxon>Gammaproteobacteria</taxon>
        <taxon>Oceanospirillales</taxon>
        <taxon>Halomonadaceae</taxon>
        <taxon>Halomonas</taxon>
    </lineage>
</organism>
<dbReference type="Pfam" id="PF11720">
    <property type="entry name" value="Inhibitor_I78"/>
    <property type="match status" value="1"/>
</dbReference>
<evidence type="ECO:0000313" key="3">
    <source>
        <dbReference type="Proteomes" id="UP000553442"/>
    </source>
</evidence>
<dbReference type="PANTHER" id="PTHR39600:SF1">
    <property type="entry name" value="PEPTIDASE INHIBITOR I78 FAMILY PROTEIN"/>
    <property type="match status" value="1"/>
</dbReference>
<feature type="chain" id="PRO_5031354948" description="Peptidase inhibitor I78 family protein" evidence="1">
    <location>
        <begin position="21"/>
        <end position="107"/>
    </location>
</feature>
<gene>
    <name evidence="2" type="ORF">BDK63_003233</name>
</gene>
<accession>A0A7W5K5J4</accession>